<dbReference type="InterPro" id="IPR024370">
    <property type="entry name" value="PBP_domain"/>
</dbReference>
<dbReference type="GO" id="GO:0003677">
    <property type="term" value="F:DNA binding"/>
    <property type="evidence" value="ECO:0007669"/>
    <property type="project" value="InterPro"/>
</dbReference>
<feature type="domain" description="Helix-turn-helix" evidence="2">
    <location>
        <begin position="4"/>
        <end position="53"/>
    </location>
</feature>
<dbReference type="PANTHER" id="PTHR38431:SF1">
    <property type="entry name" value="BLL2305 PROTEIN"/>
    <property type="match status" value="1"/>
</dbReference>
<dbReference type="SUPFAM" id="SSF53850">
    <property type="entry name" value="Periplasmic binding protein-like II"/>
    <property type="match status" value="1"/>
</dbReference>
<dbReference type="InterPro" id="IPR041657">
    <property type="entry name" value="HTH_17"/>
</dbReference>
<dbReference type="Pfam" id="PF12727">
    <property type="entry name" value="PBP_like"/>
    <property type="match status" value="1"/>
</dbReference>
<dbReference type="InterPro" id="IPR010093">
    <property type="entry name" value="SinI_DNA-bd"/>
</dbReference>
<dbReference type="PANTHER" id="PTHR38431">
    <property type="entry name" value="BLL2305 PROTEIN"/>
    <property type="match status" value="1"/>
</dbReference>
<name>A0A8J6N2G4_9BACT</name>
<dbReference type="EMBL" id="JACNLL010000024">
    <property type="protein sequence ID" value="MBC8198789.1"/>
    <property type="molecule type" value="Genomic_DNA"/>
</dbReference>
<evidence type="ECO:0000313" key="3">
    <source>
        <dbReference type="EMBL" id="MBC8198789.1"/>
    </source>
</evidence>
<organism evidence="3 4">
    <name type="scientific">Candidatus Desulfaltia bathyphila</name>
    <dbReference type="NCBI Taxonomy" id="2841697"/>
    <lineage>
        <taxon>Bacteria</taxon>
        <taxon>Pseudomonadati</taxon>
        <taxon>Thermodesulfobacteriota</taxon>
        <taxon>Desulfobacteria</taxon>
        <taxon>Desulfobacterales</taxon>
        <taxon>Desulfobacterales incertae sedis</taxon>
        <taxon>Candidatus Desulfaltia</taxon>
    </lineage>
</organism>
<evidence type="ECO:0000259" key="1">
    <source>
        <dbReference type="Pfam" id="PF12727"/>
    </source>
</evidence>
<evidence type="ECO:0000259" key="2">
    <source>
        <dbReference type="Pfam" id="PF12728"/>
    </source>
</evidence>
<accession>A0A8J6N2G4</accession>
<reference evidence="3 4" key="1">
    <citation type="submission" date="2020-08" db="EMBL/GenBank/DDBJ databases">
        <title>Bridging the membrane lipid divide: bacteria of the FCB group superphylum have the potential to synthesize archaeal ether lipids.</title>
        <authorList>
            <person name="Villanueva L."/>
            <person name="Von Meijenfeldt F.A.B."/>
            <person name="Westbye A.B."/>
            <person name="Yadav S."/>
            <person name="Hopmans E.C."/>
            <person name="Dutilh B.E."/>
            <person name="Sinninghe Damste J.S."/>
        </authorList>
    </citation>
    <scope>NUCLEOTIDE SEQUENCE [LARGE SCALE GENOMIC DNA]</scope>
    <source>
        <strain evidence="3">NIOZ-UU82</strain>
    </source>
</reference>
<dbReference type="NCBIfam" id="TIGR01764">
    <property type="entry name" value="excise"/>
    <property type="match status" value="1"/>
</dbReference>
<protein>
    <submittedName>
        <fullName evidence="3">Helix-turn-helix transcriptional regulator</fullName>
    </submittedName>
</protein>
<sequence>MKQLLSTKEVAQFLDINEKMVYSLVAEKGLPATKITGKWLFPRYLVEQWIETNTINYPKPSTSLPPYQGLLIITGSNDLLLDKTISLFNTLYPDHVAVFGNLGSMGGLRALRQNLCHIASSHLLQDNETEYNFDFATKELDKMPAVVNFCKREQGILVQKGNPKKIKSFSDIARPGIRIVNRPLGTGTRLLFDRMLKEAGINCEKIKGYHNELSRHMDVGLEILAGRADAGTGIKPVASLLGLEFIPVRWERYDLLITKERFFDKGVQLFMGLLHEQAFFDLAKNLDGYDVNTSGKVIFPQET</sequence>
<dbReference type="Pfam" id="PF12728">
    <property type="entry name" value="HTH_17"/>
    <property type="match status" value="1"/>
</dbReference>
<feature type="domain" description="PBP" evidence="1">
    <location>
        <begin position="90"/>
        <end position="274"/>
    </location>
</feature>
<evidence type="ECO:0000313" key="4">
    <source>
        <dbReference type="Proteomes" id="UP000603545"/>
    </source>
</evidence>
<comment type="caution">
    <text evidence="3">The sequence shown here is derived from an EMBL/GenBank/DDBJ whole genome shotgun (WGS) entry which is preliminary data.</text>
</comment>
<dbReference type="Gene3D" id="3.40.190.10">
    <property type="entry name" value="Periplasmic binding protein-like II"/>
    <property type="match status" value="1"/>
</dbReference>
<dbReference type="Proteomes" id="UP000603545">
    <property type="component" value="Unassembled WGS sequence"/>
</dbReference>
<proteinExistence type="predicted"/>
<gene>
    <name evidence="3" type="ORF">H8E80_01905</name>
</gene>
<dbReference type="AlphaFoldDB" id="A0A8J6N2G4"/>